<keyword evidence="1" id="KW-0812">Transmembrane</keyword>
<keyword evidence="1" id="KW-0472">Membrane</keyword>
<dbReference type="EMBL" id="CP038267">
    <property type="protein sequence ID" value="QBR93604.1"/>
    <property type="molecule type" value="Genomic_DNA"/>
</dbReference>
<accession>A0A4P7GNV0</accession>
<reference evidence="2 3" key="1">
    <citation type="submission" date="2019-03" db="EMBL/GenBank/DDBJ databases">
        <title>Three New Species of Nocardioides, Nocardioides euryhalodurans sp. nov., Nocardioides seonyuensis sp. nov. and Nocardioides eburneoflavus sp. nov., Iolated from Soil.</title>
        <authorList>
            <person name="Roh S.G."/>
            <person name="Lee C."/>
            <person name="Kim M.-K."/>
            <person name="Kim S.B."/>
        </authorList>
    </citation>
    <scope>NUCLEOTIDE SEQUENCE [LARGE SCALE GENOMIC DNA]</scope>
    <source>
        <strain evidence="2 3">MMS17-SY117</strain>
    </source>
</reference>
<organism evidence="2 3">
    <name type="scientific">Nocardioides euryhalodurans</name>
    <dbReference type="NCBI Taxonomy" id="2518370"/>
    <lineage>
        <taxon>Bacteria</taxon>
        <taxon>Bacillati</taxon>
        <taxon>Actinomycetota</taxon>
        <taxon>Actinomycetes</taxon>
        <taxon>Propionibacteriales</taxon>
        <taxon>Nocardioidaceae</taxon>
        <taxon>Nocardioides</taxon>
    </lineage>
</organism>
<protein>
    <submittedName>
        <fullName evidence="2">Uncharacterized protein</fullName>
    </submittedName>
</protein>
<keyword evidence="3" id="KW-1185">Reference proteome</keyword>
<keyword evidence="1" id="KW-1133">Transmembrane helix</keyword>
<gene>
    <name evidence="2" type="ORF">EXE57_15975</name>
</gene>
<name>A0A4P7GNV0_9ACTN</name>
<dbReference type="RefSeq" id="WP_135079196.1">
    <property type="nucleotide sequence ID" value="NZ_CP038267.1"/>
</dbReference>
<feature type="transmembrane region" description="Helical" evidence="1">
    <location>
        <begin position="12"/>
        <end position="33"/>
    </location>
</feature>
<evidence type="ECO:0000313" key="3">
    <source>
        <dbReference type="Proteomes" id="UP000294894"/>
    </source>
</evidence>
<evidence type="ECO:0000313" key="2">
    <source>
        <dbReference type="EMBL" id="QBR93604.1"/>
    </source>
</evidence>
<feature type="transmembrane region" description="Helical" evidence="1">
    <location>
        <begin position="65"/>
        <end position="83"/>
    </location>
</feature>
<proteinExistence type="predicted"/>
<dbReference type="KEGG" id="noy:EXE57_15975"/>
<dbReference type="Proteomes" id="UP000294894">
    <property type="component" value="Chromosome"/>
</dbReference>
<evidence type="ECO:0000256" key="1">
    <source>
        <dbReference type="SAM" id="Phobius"/>
    </source>
</evidence>
<dbReference type="AlphaFoldDB" id="A0A4P7GNV0"/>
<feature type="transmembrane region" description="Helical" evidence="1">
    <location>
        <begin position="39"/>
        <end position="58"/>
    </location>
</feature>
<sequence length="178" mass="18181">MTVRSERAPYAGWRAVAATVLVMAGATCAHTWAGGHLPSGPGLLALGGLVLAASRLVLRGSVRPVVLLPAVALAQVGLHTAFATGAGEHAAHAAATGQGLWTWQMLAAHTAVTLLTALVWQLCSRAAHQVLTVLALALPYAGGRHDRGLVLRDLGVLLARLDLATAPGRGPPQAPSRA</sequence>
<feature type="transmembrane region" description="Helical" evidence="1">
    <location>
        <begin position="103"/>
        <end position="123"/>
    </location>
</feature>